<sequence length="283" mass="32478">MADLYIKTGFKEGKSYLMDSYVSVPFRITNVGQIKDDDCLYMMLGSSSPGLFDTDNHEIIINVEENSRFQLQTQSYQRLFNMKEGSSQVTKIKLASNSAFCYVPRPVVPQENSIFRNHTIIHLEKNCELILSEIITCGRKNSEFISAGRKIIGEIFRFTYFQNMTEIYFNDQLILKDKIILEPQVVPVNTVIQLEGYTHQATFIYLNTGNSVVYELIAEILKIMGYEKNISFGISEMAANGFVLRVLGNGGEQLFNCFQQVQNFLWDRKQAHMVSIKEKSFTN</sequence>
<evidence type="ECO:0000313" key="3">
    <source>
        <dbReference type="EMBL" id="AFD03254.1"/>
    </source>
</evidence>
<dbReference type="GO" id="GO:0016151">
    <property type="term" value="F:nickel cation binding"/>
    <property type="evidence" value="ECO:0007669"/>
    <property type="project" value="InterPro"/>
</dbReference>
<evidence type="ECO:0000256" key="1">
    <source>
        <dbReference type="ARBA" id="ARBA00007177"/>
    </source>
</evidence>
<dbReference type="InterPro" id="IPR002669">
    <property type="entry name" value="UreD"/>
</dbReference>
<dbReference type="PANTHER" id="PTHR33643:SF1">
    <property type="entry name" value="UREASE ACCESSORY PROTEIN D"/>
    <property type="match status" value="1"/>
</dbReference>
<dbReference type="EMBL" id="JQ085820">
    <property type="protein sequence ID" value="AFD03254.1"/>
    <property type="molecule type" value="Genomic_DNA"/>
</dbReference>
<dbReference type="AlphaFoldDB" id="H9BWT2"/>
<organism evidence="3">
    <name type="scientific">uncultured bacterium W4-87b</name>
    <dbReference type="NCBI Taxonomy" id="1130995"/>
    <lineage>
        <taxon>Bacteria</taxon>
        <taxon>environmental samples</taxon>
    </lineage>
</organism>
<dbReference type="PANTHER" id="PTHR33643">
    <property type="entry name" value="UREASE ACCESSORY PROTEIN D"/>
    <property type="match status" value="1"/>
</dbReference>
<comment type="similarity">
    <text evidence="1">Belongs to the UreD family.</text>
</comment>
<evidence type="ECO:0000256" key="2">
    <source>
        <dbReference type="ARBA" id="ARBA00023186"/>
    </source>
</evidence>
<reference evidence="3" key="1">
    <citation type="submission" date="2011-11" db="EMBL/GenBank/DDBJ databases">
        <title>Construction and analysis of a metagenome of deep-sea sediment.</title>
        <authorList>
            <person name="Huo Y.-Y."/>
            <person name="Cheng H."/>
            <person name="Wu M."/>
        </authorList>
    </citation>
    <scope>NUCLEOTIDE SEQUENCE</scope>
</reference>
<dbReference type="HAMAP" id="MF_01384">
    <property type="entry name" value="UreD"/>
    <property type="match status" value="1"/>
</dbReference>
<name>H9BWT2_9BACT</name>
<accession>H9BWT2</accession>
<protein>
    <submittedName>
        <fullName evidence="3">Urease accessory protein UreD</fullName>
    </submittedName>
</protein>
<dbReference type="Pfam" id="PF01774">
    <property type="entry name" value="UreD"/>
    <property type="match status" value="1"/>
</dbReference>
<keyword evidence="2" id="KW-0143">Chaperone</keyword>
<proteinExistence type="inferred from homology"/>